<accession>A0A537IZG0</accession>
<evidence type="ECO:0000256" key="3">
    <source>
        <dbReference type="ARBA" id="ARBA00023163"/>
    </source>
</evidence>
<evidence type="ECO:0000256" key="2">
    <source>
        <dbReference type="ARBA" id="ARBA00023125"/>
    </source>
</evidence>
<organism evidence="6 7">
    <name type="scientific">Candidatus Segetimicrobium genomatis</name>
    <dbReference type="NCBI Taxonomy" id="2569760"/>
    <lineage>
        <taxon>Bacteria</taxon>
        <taxon>Bacillati</taxon>
        <taxon>Candidatus Sysuimicrobiota</taxon>
        <taxon>Candidatus Sysuimicrobiia</taxon>
        <taxon>Candidatus Sysuimicrobiales</taxon>
        <taxon>Candidatus Segetimicrobiaceae</taxon>
        <taxon>Candidatus Segetimicrobium</taxon>
    </lineage>
</organism>
<dbReference type="EMBL" id="VBAP01000022">
    <property type="protein sequence ID" value="TMI76442.1"/>
    <property type="molecule type" value="Genomic_DNA"/>
</dbReference>
<dbReference type="InterPro" id="IPR016032">
    <property type="entry name" value="Sig_transdc_resp-reg_C-effctor"/>
</dbReference>
<dbReference type="Proteomes" id="UP000318834">
    <property type="component" value="Unassembled WGS sequence"/>
</dbReference>
<keyword evidence="3" id="KW-0804">Transcription</keyword>
<sequence length="128" mass="13613">MTATSCSSASRPSSAGLCRSLYGYVVDGRRVAPHDGTPPVETQRGSPLALPSSAPRAPQPHPLSPREQEVATLIASGLTNREIAEALAISERTAGNHVQHILNKLGFRSRARIAVWAVAHGLFTVPRE</sequence>
<dbReference type="SUPFAM" id="SSF46894">
    <property type="entry name" value="C-terminal effector domain of the bipartite response regulators"/>
    <property type="match status" value="1"/>
</dbReference>
<name>A0A537IZG0_9BACT</name>
<evidence type="ECO:0000313" key="7">
    <source>
        <dbReference type="Proteomes" id="UP000318834"/>
    </source>
</evidence>
<evidence type="ECO:0000256" key="1">
    <source>
        <dbReference type="ARBA" id="ARBA00023015"/>
    </source>
</evidence>
<feature type="domain" description="HTH luxR-type" evidence="5">
    <location>
        <begin position="56"/>
        <end position="121"/>
    </location>
</feature>
<gene>
    <name evidence="6" type="ORF">E6H05_03565</name>
</gene>
<dbReference type="PANTHER" id="PTHR44688">
    <property type="entry name" value="DNA-BINDING TRANSCRIPTIONAL ACTIVATOR DEVR_DOSR"/>
    <property type="match status" value="1"/>
</dbReference>
<reference evidence="6 7" key="1">
    <citation type="journal article" date="2019" name="Nat. Microbiol.">
        <title>Mediterranean grassland soil C-N compound turnover is dependent on rainfall and depth, and is mediated by genomically divergent microorganisms.</title>
        <authorList>
            <person name="Diamond S."/>
            <person name="Andeer P.F."/>
            <person name="Li Z."/>
            <person name="Crits-Christoph A."/>
            <person name="Burstein D."/>
            <person name="Anantharaman K."/>
            <person name="Lane K.R."/>
            <person name="Thomas B.C."/>
            <person name="Pan C."/>
            <person name="Northen T.R."/>
            <person name="Banfield J.F."/>
        </authorList>
    </citation>
    <scope>NUCLEOTIDE SEQUENCE [LARGE SCALE GENOMIC DNA]</scope>
    <source>
        <strain evidence="6">NP_8</strain>
    </source>
</reference>
<dbReference type="PRINTS" id="PR00038">
    <property type="entry name" value="HTHLUXR"/>
</dbReference>
<evidence type="ECO:0000313" key="6">
    <source>
        <dbReference type="EMBL" id="TMI76442.1"/>
    </source>
</evidence>
<evidence type="ECO:0000256" key="4">
    <source>
        <dbReference type="SAM" id="MobiDB-lite"/>
    </source>
</evidence>
<dbReference type="CDD" id="cd06170">
    <property type="entry name" value="LuxR_C_like"/>
    <property type="match status" value="1"/>
</dbReference>
<dbReference type="InterPro" id="IPR000792">
    <property type="entry name" value="Tscrpt_reg_LuxR_C"/>
</dbReference>
<dbReference type="PANTHER" id="PTHR44688:SF16">
    <property type="entry name" value="DNA-BINDING TRANSCRIPTIONAL ACTIVATOR DEVR_DOSR"/>
    <property type="match status" value="1"/>
</dbReference>
<dbReference type="GO" id="GO:0003677">
    <property type="term" value="F:DNA binding"/>
    <property type="evidence" value="ECO:0007669"/>
    <property type="project" value="UniProtKB-KW"/>
</dbReference>
<keyword evidence="1" id="KW-0805">Transcription regulation</keyword>
<comment type="caution">
    <text evidence="6">The sequence shown here is derived from an EMBL/GenBank/DDBJ whole genome shotgun (WGS) entry which is preliminary data.</text>
</comment>
<feature type="compositionally biased region" description="Low complexity" evidence="4">
    <location>
        <begin position="46"/>
        <end position="56"/>
    </location>
</feature>
<dbReference type="AlphaFoldDB" id="A0A537IZG0"/>
<proteinExistence type="predicted"/>
<dbReference type="Pfam" id="PF00196">
    <property type="entry name" value="GerE"/>
    <property type="match status" value="1"/>
</dbReference>
<protein>
    <submittedName>
        <fullName evidence="6">Response regulator transcription factor</fullName>
    </submittedName>
</protein>
<dbReference type="PROSITE" id="PS50043">
    <property type="entry name" value="HTH_LUXR_2"/>
    <property type="match status" value="1"/>
</dbReference>
<dbReference type="InterPro" id="IPR036388">
    <property type="entry name" value="WH-like_DNA-bd_sf"/>
</dbReference>
<feature type="region of interest" description="Disordered" evidence="4">
    <location>
        <begin position="30"/>
        <end position="67"/>
    </location>
</feature>
<dbReference type="Gene3D" id="1.10.10.10">
    <property type="entry name" value="Winged helix-like DNA-binding domain superfamily/Winged helix DNA-binding domain"/>
    <property type="match status" value="1"/>
</dbReference>
<evidence type="ECO:0000259" key="5">
    <source>
        <dbReference type="PROSITE" id="PS50043"/>
    </source>
</evidence>
<dbReference type="SMART" id="SM00421">
    <property type="entry name" value="HTH_LUXR"/>
    <property type="match status" value="1"/>
</dbReference>
<keyword evidence="2" id="KW-0238">DNA-binding</keyword>
<dbReference type="GO" id="GO:0006355">
    <property type="term" value="P:regulation of DNA-templated transcription"/>
    <property type="evidence" value="ECO:0007669"/>
    <property type="project" value="InterPro"/>
</dbReference>